<evidence type="ECO:0000313" key="1">
    <source>
        <dbReference type="EMBL" id="GFO10969.1"/>
    </source>
</evidence>
<keyword evidence="2" id="KW-1185">Reference proteome</keyword>
<dbReference type="EMBL" id="BLXT01004214">
    <property type="protein sequence ID" value="GFO10969.1"/>
    <property type="molecule type" value="Genomic_DNA"/>
</dbReference>
<organism evidence="1 2">
    <name type="scientific">Plakobranchus ocellatus</name>
    <dbReference type="NCBI Taxonomy" id="259542"/>
    <lineage>
        <taxon>Eukaryota</taxon>
        <taxon>Metazoa</taxon>
        <taxon>Spiralia</taxon>
        <taxon>Lophotrochozoa</taxon>
        <taxon>Mollusca</taxon>
        <taxon>Gastropoda</taxon>
        <taxon>Heterobranchia</taxon>
        <taxon>Euthyneura</taxon>
        <taxon>Panpulmonata</taxon>
        <taxon>Sacoglossa</taxon>
        <taxon>Placobranchoidea</taxon>
        <taxon>Plakobranchidae</taxon>
        <taxon>Plakobranchus</taxon>
    </lineage>
</organism>
<dbReference type="Proteomes" id="UP000735302">
    <property type="component" value="Unassembled WGS sequence"/>
</dbReference>
<proteinExistence type="predicted"/>
<reference evidence="1 2" key="1">
    <citation type="journal article" date="2021" name="Elife">
        <title>Chloroplast acquisition without the gene transfer in kleptoplastic sea slugs, Plakobranchus ocellatus.</title>
        <authorList>
            <person name="Maeda T."/>
            <person name="Takahashi S."/>
            <person name="Yoshida T."/>
            <person name="Shimamura S."/>
            <person name="Takaki Y."/>
            <person name="Nagai Y."/>
            <person name="Toyoda A."/>
            <person name="Suzuki Y."/>
            <person name="Arimoto A."/>
            <person name="Ishii H."/>
            <person name="Satoh N."/>
            <person name="Nishiyama T."/>
            <person name="Hasebe M."/>
            <person name="Maruyama T."/>
            <person name="Minagawa J."/>
            <person name="Obokata J."/>
            <person name="Shigenobu S."/>
        </authorList>
    </citation>
    <scope>NUCLEOTIDE SEQUENCE [LARGE SCALE GENOMIC DNA]</scope>
</reference>
<comment type="caution">
    <text evidence="1">The sequence shown here is derived from an EMBL/GenBank/DDBJ whole genome shotgun (WGS) entry which is preliminary data.</text>
</comment>
<name>A0AAV4AT31_9GAST</name>
<sequence>MFPRGDRGDGSPIDIALLNILAPVIGAHGLLIHGTKKASLVSNQVDQNLIPCLYPGVIMGGTTLGRKHNVGKRAPTECVDHDCFTGSRHRWNLKASSYAYHSDRHSTVGRDLA</sequence>
<dbReference type="AlphaFoldDB" id="A0AAV4AT31"/>
<accession>A0AAV4AT31</accession>
<gene>
    <name evidence="1" type="ORF">PoB_003747400</name>
</gene>
<protein>
    <submittedName>
        <fullName evidence="1">Uncharacterized protein</fullName>
    </submittedName>
</protein>
<evidence type="ECO:0000313" key="2">
    <source>
        <dbReference type="Proteomes" id="UP000735302"/>
    </source>
</evidence>